<dbReference type="RefSeq" id="WP_154416595.1">
    <property type="nucleotide sequence ID" value="NZ_DBFCGB010000268.1"/>
</dbReference>
<accession>A0A844FWJ7</accession>
<evidence type="ECO:0000259" key="2">
    <source>
        <dbReference type="Pfam" id="PF06283"/>
    </source>
</evidence>
<proteinExistence type="predicted"/>
<dbReference type="Pfam" id="PF06283">
    <property type="entry name" value="ThuA"/>
    <property type="match status" value="1"/>
</dbReference>
<keyword evidence="4" id="KW-1185">Reference proteome</keyword>
<evidence type="ECO:0000313" key="4">
    <source>
        <dbReference type="Proteomes" id="UP000435649"/>
    </source>
</evidence>
<dbReference type="Gene3D" id="3.40.50.880">
    <property type="match status" value="1"/>
</dbReference>
<dbReference type="Proteomes" id="UP000435649">
    <property type="component" value="Unassembled WGS sequence"/>
</dbReference>
<feature type="domain" description="ThuA-like" evidence="2">
    <location>
        <begin position="5"/>
        <end position="224"/>
    </location>
</feature>
<evidence type="ECO:0000313" key="3">
    <source>
        <dbReference type="EMBL" id="MST95456.1"/>
    </source>
</evidence>
<dbReference type="PIRSF" id="PIRSF030013">
    <property type="entry name" value="ThuA"/>
    <property type="match status" value="1"/>
</dbReference>
<dbReference type="AlphaFoldDB" id="A0A844FWJ7"/>
<dbReference type="InterPro" id="IPR029062">
    <property type="entry name" value="Class_I_gatase-like"/>
</dbReference>
<feature type="region of interest" description="Disordered" evidence="1">
    <location>
        <begin position="232"/>
        <end position="264"/>
    </location>
</feature>
<protein>
    <submittedName>
        <fullName evidence="3">Trehalose utilization protein ThuA</fullName>
    </submittedName>
</protein>
<comment type="caution">
    <text evidence="3">The sequence shown here is derived from an EMBL/GenBank/DDBJ whole genome shotgun (WGS) entry which is preliminary data.</text>
</comment>
<organism evidence="3 4">
    <name type="scientific">Victivallis lenta</name>
    <dbReference type="NCBI Taxonomy" id="2606640"/>
    <lineage>
        <taxon>Bacteria</taxon>
        <taxon>Pseudomonadati</taxon>
        <taxon>Lentisphaerota</taxon>
        <taxon>Lentisphaeria</taxon>
        <taxon>Victivallales</taxon>
        <taxon>Victivallaceae</taxon>
        <taxon>Victivallis</taxon>
    </lineage>
</organism>
<evidence type="ECO:0000256" key="1">
    <source>
        <dbReference type="SAM" id="MobiDB-lite"/>
    </source>
</evidence>
<sequence>MKKVRVVIWNEFVHEREEGAAGDYIRTVYPAGIHACLAEKLAAADLEIRTATLDEPGQGLPEPVLDETDVLVWWGHCAHDRVDDSLVDRVQQRILAGMGLVVLHSGHYSKIFRRMMGTGCRLRWREIGEKERLWVVDPSHPVAAGVPETFTLPHTEMYGEPFDLPDDGKIVFLSWYEGGNVVRSGVAFRRGAGKIFYFAPGHETFPIYRDANILRVIGNAVRWAAGTILPPRVTPQPEPSERVATENPLKELDTKELHNRKQGR</sequence>
<gene>
    <name evidence="3" type="ORF">FYJ85_00135</name>
</gene>
<dbReference type="InterPro" id="IPR009381">
    <property type="entry name" value="Trehalose_catabolism_ThuA_prok"/>
</dbReference>
<name>A0A844FWJ7_9BACT</name>
<feature type="compositionally biased region" description="Basic and acidic residues" evidence="1">
    <location>
        <begin position="239"/>
        <end position="264"/>
    </location>
</feature>
<dbReference type="InterPro" id="IPR029010">
    <property type="entry name" value="ThuA-like"/>
</dbReference>
<dbReference type="SUPFAM" id="SSF52317">
    <property type="entry name" value="Class I glutamine amidotransferase-like"/>
    <property type="match status" value="1"/>
</dbReference>
<reference evidence="3 4" key="1">
    <citation type="submission" date="2019-08" db="EMBL/GenBank/DDBJ databases">
        <title>In-depth cultivation of the pig gut microbiome towards novel bacterial diversity and tailored functional studies.</title>
        <authorList>
            <person name="Wylensek D."/>
            <person name="Hitch T.C.A."/>
            <person name="Clavel T."/>
        </authorList>
    </citation>
    <scope>NUCLEOTIDE SEQUENCE [LARGE SCALE GENOMIC DNA]</scope>
    <source>
        <strain evidence="3 4">BBE-744-WT-12</strain>
    </source>
</reference>
<dbReference type="EMBL" id="VUNS01000001">
    <property type="protein sequence ID" value="MST95456.1"/>
    <property type="molecule type" value="Genomic_DNA"/>
</dbReference>